<dbReference type="RefSeq" id="WP_112205655.1">
    <property type="nucleotide sequence ID" value="NZ_CBCSBS010000002.1"/>
</dbReference>
<dbReference type="Proteomes" id="UP000248592">
    <property type="component" value="Chromosome"/>
</dbReference>
<proteinExistence type="predicted"/>
<organism evidence="2 4">
    <name type="scientific">Polynucleobacter paneuropaeus</name>
    <dbReference type="NCBI Taxonomy" id="2527775"/>
    <lineage>
        <taxon>Bacteria</taxon>
        <taxon>Pseudomonadati</taxon>
        <taxon>Pseudomonadota</taxon>
        <taxon>Betaproteobacteria</taxon>
        <taxon>Burkholderiales</taxon>
        <taxon>Burkholderiaceae</taxon>
        <taxon>Polynucleobacter</taxon>
    </lineage>
</organism>
<accession>A0A2Z4JUV8</accession>
<evidence type="ECO:0008006" key="5">
    <source>
        <dbReference type="Google" id="ProtNLM"/>
    </source>
</evidence>
<evidence type="ECO:0000256" key="1">
    <source>
        <dbReference type="SAM" id="SignalP"/>
    </source>
</evidence>
<dbReference type="EMBL" id="CP030085">
    <property type="protein sequence ID" value="AWW50531.1"/>
    <property type="molecule type" value="Genomic_DNA"/>
</dbReference>
<dbReference type="Proteomes" id="UP000783102">
    <property type="component" value="Unassembled WGS sequence"/>
</dbReference>
<sequence>MTKPYYLVLILCLGLAACAAEFTDGSDSNHVTFLNSNGSSMAELTKKAQAYCQQYGKVASYRSSDTALVAVFDCKLPR</sequence>
<reference evidence="2" key="2">
    <citation type="journal article" date="2019" name="Int. J. Syst. Evol. Microbiol.">
        <title>Polynucleobacter paneuropaeus sp. nov., characterized by six strains isolated from freshwater lakes located along a 3000 km north-south cross-section across Europe.</title>
        <authorList>
            <person name="Hoetzinger M."/>
            <person name="Schmidt J."/>
            <person name="Pitt A."/>
            <person name="Koll U."/>
            <person name="Lang E."/>
            <person name="Hahn M.W."/>
        </authorList>
    </citation>
    <scope>NUCLEOTIDE SEQUENCE</scope>
    <source>
        <strain evidence="2">MG-25-Pas1-D2</strain>
    </source>
</reference>
<reference evidence="4" key="1">
    <citation type="submission" date="2018-06" db="EMBL/GenBank/DDBJ databases">
        <title>Description of a new Polynucleobacter species.</title>
        <authorList>
            <person name="Hahn M.W."/>
        </authorList>
    </citation>
    <scope>NUCLEOTIDE SEQUENCE [LARGE SCALE GENOMIC DNA]</scope>
    <source>
        <strain evidence="4">MG-25-Pas1-D2</strain>
    </source>
</reference>
<protein>
    <recommendedName>
        <fullName evidence="5">DUF4189 domain-containing protein</fullName>
    </recommendedName>
</protein>
<name>A0A2Z4JUV8_9BURK</name>
<feature type="chain" id="PRO_5042702856" description="DUF4189 domain-containing protein" evidence="1">
    <location>
        <begin position="20"/>
        <end position="78"/>
    </location>
</feature>
<evidence type="ECO:0000313" key="4">
    <source>
        <dbReference type="Proteomes" id="UP000248592"/>
    </source>
</evidence>
<dbReference type="PROSITE" id="PS51257">
    <property type="entry name" value="PROKAR_LIPOPROTEIN"/>
    <property type="match status" value="1"/>
</dbReference>
<reference evidence="3" key="3">
    <citation type="journal article" date="2021" name="Genome Biol. Evol.">
        <title>Continental-Scale Gene Flow Prevents Allopatric Divergence of Pelagic Freshwater Bacteria.</title>
        <authorList>
            <person name="Hoetzinger M."/>
            <person name="Pitt A."/>
            <person name="Huemer A."/>
            <person name="Hahn M.W."/>
        </authorList>
    </citation>
    <scope>NUCLEOTIDE SEQUENCE</scope>
    <source>
        <strain evidence="3">SM1-W8</strain>
    </source>
</reference>
<dbReference type="AlphaFoldDB" id="A0A2Z4JUV8"/>
<gene>
    <name evidence="3" type="ORF">G6731_06495</name>
    <name evidence="2" type="ORF">Pas1_09140</name>
</gene>
<feature type="signal peptide" evidence="1">
    <location>
        <begin position="1"/>
        <end position="19"/>
    </location>
</feature>
<evidence type="ECO:0000313" key="2">
    <source>
        <dbReference type="EMBL" id="AWW50531.1"/>
    </source>
</evidence>
<dbReference type="EMBL" id="JAANEY010000001">
    <property type="protein sequence ID" value="MBT8551606.1"/>
    <property type="molecule type" value="Genomic_DNA"/>
</dbReference>
<keyword evidence="1" id="KW-0732">Signal</keyword>
<evidence type="ECO:0000313" key="3">
    <source>
        <dbReference type="EMBL" id="MBT8551606.1"/>
    </source>
</evidence>